<dbReference type="SUPFAM" id="SSF53807">
    <property type="entry name" value="Helical backbone' metal receptor"/>
    <property type="match status" value="1"/>
</dbReference>
<dbReference type="KEGG" id="psl:Psta_2386"/>
<gene>
    <name evidence="2" type="ordered locus">Psta_2386</name>
</gene>
<protein>
    <submittedName>
        <fullName evidence="2">Periplasmic binding protein</fullName>
    </submittedName>
</protein>
<evidence type="ECO:0000313" key="2">
    <source>
        <dbReference type="EMBL" id="ADB17056.1"/>
    </source>
</evidence>
<dbReference type="OrthoDB" id="9787772at2"/>
<dbReference type="CDD" id="cd01144">
    <property type="entry name" value="BtuF"/>
    <property type="match status" value="1"/>
</dbReference>
<dbReference type="InterPro" id="IPR051030">
    <property type="entry name" value="Vitamin_B12-ABC_binding"/>
</dbReference>
<dbReference type="PANTHER" id="PTHR42860">
    <property type="entry name" value="VITAMIN B12-BINDING PROTEIN"/>
    <property type="match status" value="1"/>
</dbReference>
<name>D2R4J0_PIRSD</name>
<dbReference type="eggNOG" id="COG0614">
    <property type="taxonomic scope" value="Bacteria"/>
</dbReference>
<feature type="domain" description="Fe/B12 periplasmic-binding" evidence="1">
    <location>
        <begin position="4"/>
        <end position="295"/>
    </location>
</feature>
<sequence length="314" mass="34706">MAERIVSLLSSATEFVCALGLGDKLLAVSHECDFPAQVRSLPQATRSRIDSAKPSSEIDLEVRELLRRCEPLYEVDEQLLATLAPDLVITQAQCDVCAVRYEDVVDAVARTPNLVATKIVALQPLSLTDILDDAERVATAAGVPDRGQQLRFQLASRIEHVQSITNSLLPHQRPRVVCLEWFAPLMTASNWTPELLQIAGGTSLLTKAGAHSEYATWQQVVDADPDLLLLAACGFDLERTKLEARQVTSLPGYRDLKAVREGRVYVIDGNALLNRSGPRIIDTLELLAHLFHPQHFPRDPLAHYAVRAWQPLEA</sequence>
<dbReference type="PANTHER" id="PTHR42860:SF1">
    <property type="entry name" value="VITAMIN B12-BINDING PROTEIN"/>
    <property type="match status" value="1"/>
</dbReference>
<proteinExistence type="predicted"/>
<organism evidence="2 3">
    <name type="scientific">Pirellula staleyi (strain ATCC 27377 / DSM 6068 / ICPB 4128)</name>
    <name type="common">Pirella staleyi</name>
    <dbReference type="NCBI Taxonomy" id="530564"/>
    <lineage>
        <taxon>Bacteria</taxon>
        <taxon>Pseudomonadati</taxon>
        <taxon>Planctomycetota</taxon>
        <taxon>Planctomycetia</taxon>
        <taxon>Pirellulales</taxon>
        <taxon>Pirellulaceae</taxon>
        <taxon>Pirellula</taxon>
    </lineage>
</organism>
<dbReference type="STRING" id="530564.Psta_2386"/>
<dbReference type="Gene3D" id="3.40.50.1980">
    <property type="entry name" value="Nitrogenase molybdenum iron protein domain"/>
    <property type="match status" value="2"/>
</dbReference>
<dbReference type="PROSITE" id="PS50983">
    <property type="entry name" value="FE_B12_PBP"/>
    <property type="match status" value="1"/>
</dbReference>
<keyword evidence="3" id="KW-1185">Reference proteome</keyword>
<evidence type="ECO:0000259" key="1">
    <source>
        <dbReference type="PROSITE" id="PS50983"/>
    </source>
</evidence>
<dbReference type="InterPro" id="IPR002491">
    <property type="entry name" value="ABC_transptr_periplasmic_BD"/>
</dbReference>
<dbReference type="Proteomes" id="UP000001887">
    <property type="component" value="Chromosome"/>
</dbReference>
<dbReference type="Pfam" id="PF01497">
    <property type="entry name" value="Peripla_BP_2"/>
    <property type="match status" value="1"/>
</dbReference>
<evidence type="ECO:0000313" key="3">
    <source>
        <dbReference type="Proteomes" id="UP000001887"/>
    </source>
</evidence>
<dbReference type="HOGENOM" id="CLU_038034_9_1_0"/>
<accession>D2R4J0</accession>
<reference evidence="2 3" key="1">
    <citation type="journal article" date="2009" name="Stand. Genomic Sci.">
        <title>Complete genome sequence of Pirellula staleyi type strain (ATCC 27377).</title>
        <authorList>
            <person name="Clum A."/>
            <person name="Tindall B.J."/>
            <person name="Sikorski J."/>
            <person name="Ivanova N."/>
            <person name="Mavrommatis K."/>
            <person name="Lucas S."/>
            <person name="Glavina del Rio T."/>
            <person name="Nolan M."/>
            <person name="Chen F."/>
            <person name="Tice H."/>
            <person name="Pitluck S."/>
            <person name="Cheng J.F."/>
            <person name="Chertkov O."/>
            <person name="Brettin T."/>
            <person name="Han C."/>
            <person name="Detter J.C."/>
            <person name="Kuske C."/>
            <person name="Bruce D."/>
            <person name="Goodwin L."/>
            <person name="Ovchinikova G."/>
            <person name="Pati A."/>
            <person name="Mikhailova N."/>
            <person name="Chen A."/>
            <person name="Palaniappan K."/>
            <person name="Land M."/>
            <person name="Hauser L."/>
            <person name="Chang Y.J."/>
            <person name="Jeffries C.D."/>
            <person name="Chain P."/>
            <person name="Rohde M."/>
            <person name="Goker M."/>
            <person name="Bristow J."/>
            <person name="Eisen J.A."/>
            <person name="Markowitz V."/>
            <person name="Hugenholtz P."/>
            <person name="Kyrpides N.C."/>
            <person name="Klenk H.P."/>
            <person name="Lapidus A."/>
        </authorList>
    </citation>
    <scope>NUCLEOTIDE SEQUENCE [LARGE SCALE GENOMIC DNA]</scope>
    <source>
        <strain evidence="3">ATCC 27377 / DSM 6068 / ICPB 4128</strain>
    </source>
</reference>
<dbReference type="AlphaFoldDB" id="D2R4J0"/>
<dbReference type="EMBL" id="CP001848">
    <property type="protein sequence ID" value="ADB17056.1"/>
    <property type="molecule type" value="Genomic_DNA"/>
</dbReference>